<gene>
    <name evidence="1" type="ORF">JOE69_003274</name>
</gene>
<dbReference type="EMBL" id="JAVDQF010000001">
    <property type="protein sequence ID" value="MDR6271036.1"/>
    <property type="molecule type" value="Genomic_DNA"/>
</dbReference>
<dbReference type="InterPro" id="IPR018644">
    <property type="entry name" value="DUF2071"/>
</dbReference>
<reference evidence="1 2" key="1">
    <citation type="submission" date="2023-07" db="EMBL/GenBank/DDBJ databases">
        <title>Sequencing the genomes of 1000 actinobacteria strains.</title>
        <authorList>
            <person name="Klenk H.-P."/>
        </authorList>
    </citation>
    <scope>NUCLEOTIDE SEQUENCE [LARGE SCALE GENOMIC DNA]</scope>
    <source>
        <strain evidence="1 2">DSM 14555</strain>
    </source>
</reference>
<name>A0ABU1JGP2_9MICC</name>
<evidence type="ECO:0000313" key="1">
    <source>
        <dbReference type="EMBL" id="MDR6271036.1"/>
    </source>
</evidence>
<keyword evidence="2" id="KW-1185">Reference proteome</keyword>
<organism evidence="1 2">
    <name type="scientific">Arthrobacter russicus</name>
    <dbReference type="NCBI Taxonomy" id="172040"/>
    <lineage>
        <taxon>Bacteria</taxon>
        <taxon>Bacillati</taxon>
        <taxon>Actinomycetota</taxon>
        <taxon>Actinomycetes</taxon>
        <taxon>Micrococcales</taxon>
        <taxon>Micrococcaceae</taxon>
        <taxon>Arthrobacter</taxon>
    </lineage>
</organism>
<evidence type="ECO:0008006" key="3">
    <source>
        <dbReference type="Google" id="ProtNLM"/>
    </source>
</evidence>
<comment type="caution">
    <text evidence="1">The sequence shown here is derived from an EMBL/GenBank/DDBJ whole genome shotgun (WGS) entry which is preliminary data.</text>
</comment>
<protein>
    <recommendedName>
        <fullName evidence="3">DUF2071 domain-containing protein</fullName>
    </recommendedName>
</protein>
<dbReference type="RefSeq" id="WP_309800566.1">
    <property type="nucleotide sequence ID" value="NZ_BAAAHY010000006.1"/>
</dbReference>
<dbReference type="Pfam" id="PF09844">
    <property type="entry name" value="DUF2071"/>
    <property type="match status" value="1"/>
</dbReference>
<sequence length="228" mass="25354">MEIRSVIERRILLNYQLDRALARDLLPAPLRPQIVQGNAVAGTCFIRLAQARPAGIPASLGWRMENAADRIAVEWDGPDGVQRGVFLPQQFSGSRFAAASGRWLPGPGERGTFRVQETDREFRLEMHAREQFTRVHAKRAENWHSDLFPSHRAASEFVAASPVAWSAAARTGVLTGVRLRTGYWATSPLEVRELESSFFNALPADSARFDHALLMQAIPARWSRAAGP</sequence>
<dbReference type="Proteomes" id="UP001185069">
    <property type="component" value="Unassembled WGS sequence"/>
</dbReference>
<proteinExistence type="predicted"/>
<evidence type="ECO:0000313" key="2">
    <source>
        <dbReference type="Proteomes" id="UP001185069"/>
    </source>
</evidence>
<accession>A0ABU1JGP2</accession>